<sequence length="79" mass="9098">MDAFSRIVLHEMTHYKSVGGIIGEQIVDAGNEDHNYPLTEINADSYGWMALDAWISRNCTEDATNDNWQNFFKEDPPKY</sequence>
<dbReference type="GO" id="GO:0008237">
    <property type="term" value="F:metallopeptidase activity"/>
    <property type="evidence" value="ECO:0007669"/>
    <property type="project" value="InterPro"/>
</dbReference>
<evidence type="ECO:0000313" key="1">
    <source>
        <dbReference type="EMBL" id="KAF7504632.1"/>
    </source>
</evidence>
<evidence type="ECO:0008006" key="3">
    <source>
        <dbReference type="Google" id="ProtNLM"/>
    </source>
</evidence>
<protein>
    <recommendedName>
        <fullName evidence="3">Lysine-specific metallo-endopeptidase domain-containing protein</fullName>
    </recommendedName>
</protein>
<accession>A0A8H7ABD7</accession>
<dbReference type="Gene3D" id="3.40.390.10">
    <property type="entry name" value="Collagenase (Catalytic Domain)"/>
    <property type="match status" value="1"/>
</dbReference>
<comment type="caution">
    <text evidence="1">The sequence shown here is derived from an EMBL/GenBank/DDBJ whole genome shotgun (WGS) entry which is preliminary data.</text>
</comment>
<dbReference type="AlphaFoldDB" id="A0A8H7ABD7"/>
<name>A0A8H7ABD7_9EURO</name>
<proteinExistence type="predicted"/>
<evidence type="ECO:0000313" key="2">
    <source>
        <dbReference type="Proteomes" id="UP000606974"/>
    </source>
</evidence>
<keyword evidence="2" id="KW-1185">Reference proteome</keyword>
<dbReference type="InterPro" id="IPR024079">
    <property type="entry name" value="MetalloPept_cat_dom_sf"/>
</dbReference>
<dbReference type="EMBL" id="JAACFV010000131">
    <property type="protein sequence ID" value="KAF7504632.1"/>
    <property type="molecule type" value="Genomic_DNA"/>
</dbReference>
<reference evidence="1" key="1">
    <citation type="submission" date="2020-02" db="EMBL/GenBank/DDBJ databases">
        <authorList>
            <person name="Palmer J.M."/>
        </authorList>
    </citation>
    <scope>NUCLEOTIDE SEQUENCE</scope>
    <source>
        <strain evidence="1">EPUS1.4</strain>
        <tissue evidence="1">Thallus</tissue>
    </source>
</reference>
<dbReference type="OrthoDB" id="2119228at2759"/>
<gene>
    <name evidence="1" type="ORF">GJ744_001986</name>
</gene>
<dbReference type="Proteomes" id="UP000606974">
    <property type="component" value="Unassembled WGS sequence"/>
</dbReference>
<organism evidence="1 2">
    <name type="scientific">Endocarpon pusillum</name>
    <dbReference type="NCBI Taxonomy" id="364733"/>
    <lineage>
        <taxon>Eukaryota</taxon>
        <taxon>Fungi</taxon>
        <taxon>Dikarya</taxon>
        <taxon>Ascomycota</taxon>
        <taxon>Pezizomycotina</taxon>
        <taxon>Eurotiomycetes</taxon>
        <taxon>Chaetothyriomycetidae</taxon>
        <taxon>Verrucariales</taxon>
        <taxon>Verrucariaceae</taxon>
        <taxon>Endocarpon</taxon>
    </lineage>
</organism>